<dbReference type="InterPro" id="IPR000468">
    <property type="entry name" value="Barstar"/>
</dbReference>
<protein>
    <submittedName>
        <fullName evidence="3">Ribonuclease inhibitor</fullName>
    </submittedName>
</protein>
<reference evidence="3" key="1">
    <citation type="submission" date="2024-05" db="EMBL/GenBank/DDBJ databases">
        <authorList>
            <person name="Cai S.Y."/>
            <person name="Jin L.M."/>
            <person name="Li H.R."/>
        </authorList>
    </citation>
    <scope>NUCLEOTIDE SEQUENCE</scope>
    <source>
        <strain evidence="3">A5-74</strain>
    </source>
</reference>
<dbReference type="EMBL" id="CP159218">
    <property type="protein sequence ID" value="XCG64634.1"/>
    <property type="molecule type" value="Genomic_DNA"/>
</dbReference>
<comment type="similarity">
    <text evidence="1">Belongs to the barstar family.</text>
</comment>
<accession>A0AAU8DTV7</accession>
<name>A0AAU8DTV7_9ACTN</name>
<dbReference type="RefSeq" id="WP_353650247.1">
    <property type="nucleotide sequence ID" value="NZ_CP159218.1"/>
</dbReference>
<sequence length="144" mass="15890">MTDRLAAGLLPAAEAQLVLTLQGNNIRDITSFYDEINRVFMVGVDWRLGESLDALNDLLYGGYGVLLDCASAQVIWLDHRIAREALGTEATRQWLQHKLDRPEAFATAGITTQLSTLEAGTGRTYFDLVLDVFADHPAITLALR</sequence>
<proteinExistence type="inferred from homology"/>
<evidence type="ECO:0000313" key="3">
    <source>
        <dbReference type="EMBL" id="XCG64634.1"/>
    </source>
</evidence>
<dbReference type="Pfam" id="PF01337">
    <property type="entry name" value="Barstar"/>
    <property type="match status" value="1"/>
</dbReference>
<evidence type="ECO:0000256" key="1">
    <source>
        <dbReference type="ARBA" id="ARBA00006845"/>
    </source>
</evidence>
<dbReference type="SUPFAM" id="SSF52038">
    <property type="entry name" value="Barstar-related"/>
    <property type="match status" value="1"/>
</dbReference>
<dbReference type="AlphaFoldDB" id="A0AAU8DTV7"/>
<feature type="domain" description="Barstar (barnase inhibitor)" evidence="2">
    <location>
        <begin position="18"/>
        <end position="89"/>
    </location>
</feature>
<dbReference type="Gene3D" id="3.30.370.10">
    <property type="entry name" value="Barstar-like"/>
    <property type="match status" value="1"/>
</dbReference>
<evidence type="ECO:0000259" key="2">
    <source>
        <dbReference type="Pfam" id="PF01337"/>
    </source>
</evidence>
<gene>
    <name evidence="3" type="ORF">ABLG96_04720</name>
</gene>
<dbReference type="InterPro" id="IPR035905">
    <property type="entry name" value="Barstar-like_sf"/>
</dbReference>
<organism evidence="3">
    <name type="scientific">Nakamurella sp. A5-74</name>
    <dbReference type="NCBI Taxonomy" id="3158264"/>
    <lineage>
        <taxon>Bacteria</taxon>
        <taxon>Bacillati</taxon>
        <taxon>Actinomycetota</taxon>
        <taxon>Actinomycetes</taxon>
        <taxon>Nakamurellales</taxon>
        <taxon>Nakamurellaceae</taxon>
        <taxon>Nakamurella</taxon>
    </lineage>
</organism>